<evidence type="ECO:0000256" key="1">
    <source>
        <dbReference type="SAM" id="Phobius"/>
    </source>
</evidence>
<feature type="transmembrane region" description="Helical" evidence="1">
    <location>
        <begin position="66"/>
        <end position="89"/>
    </location>
</feature>
<accession>A0A6M7WQ97</accession>
<dbReference type="Proteomes" id="UP000503017">
    <property type="component" value="Chromosome"/>
</dbReference>
<reference evidence="2 3" key="1">
    <citation type="submission" date="2018-10" db="EMBL/GenBank/DDBJ databases">
        <authorList>
            <person name="Perry B.J."/>
            <person name="Sullivan J.T."/>
            <person name="Murphy R.J.T."/>
            <person name="Ramsay J.P."/>
            <person name="Ronson C.W."/>
        </authorList>
    </citation>
    <scope>NUCLEOTIDE SEQUENCE [LARGE SCALE GENOMIC DNA]</scope>
    <source>
        <strain evidence="2 3">R88b</strain>
    </source>
</reference>
<evidence type="ECO:0000313" key="2">
    <source>
        <dbReference type="EMBL" id="QKD02993.1"/>
    </source>
</evidence>
<gene>
    <name evidence="2" type="ORF">EB235_16995</name>
</gene>
<evidence type="ECO:0000313" key="3">
    <source>
        <dbReference type="Proteomes" id="UP000503017"/>
    </source>
</evidence>
<proteinExistence type="predicted"/>
<dbReference type="RefSeq" id="WP_027029896.1">
    <property type="nucleotide sequence ID" value="NZ_CP033367.1"/>
</dbReference>
<protein>
    <submittedName>
        <fullName evidence="2">Uncharacterized protein</fullName>
    </submittedName>
</protein>
<name>A0A6M7WQ97_RHILI</name>
<keyword evidence="1" id="KW-0812">Transmembrane</keyword>
<dbReference type="AlphaFoldDB" id="A0A6M7WQ97"/>
<dbReference type="EMBL" id="CP033367">
    <property type="protein sequence ID" value="QKD02993.1"/>
    <property type="molecule type" value="Genomic_DNA"/>
</dbReference>
<keyword evidence="1" id="KW-0472">Membrane</keyword>
<organism evidence="2 3">
    <name type="scientific">Mesorhizobium loti R88b</name>
    <dbReference type="NCBI Taxonomy" id="935548"/>
    <lineage>
        <taxon>Bacteria</taxon>
        <taxon>Pseudomonadati</taxon>
        <taxon>Pseudomonadota</taxon>
        <taxon>Alphaproteobacteria</taxon>
        <taxon>Hyphomicrobiales</taxon>
        <taxon>Phyllobacteriaceae</taxon>
        <taxon>Mesorhizobium</taxon>
    </lineage>
</organism>
<keyword evidence="1" id="KW-1133">Transmembrane helix</keyword>
<sequence>MNWFLLAITISLVLSAPFQLYGGHLLGEEIEADPPKGNSVYSTLYSISTWAKYGALKRQADRGDRFAWWCLLLFGLQLVWCALVVLAMFSSPIWRKWLGG</sequence>